<reference evidence="2 3" key="1">
    <citation type="journal article" date="2017" name="Arch. Microbiol.">
        <title>Mariprofundus micogutta sp. nov., a novel iron-oxidizing zetaproteobacterium isolated from a deep-sea hydrothermal field at the Bayonnaise knoll of the Izu-Ogasawara arc, and a description of Mariprofundales ord. nov. and Zetaproteobacteria classis nov.</title>
        <authorList>
            <person name="Makita H."/>
            <person name="Tanaka E."/>
            <person name="Mitsunobu S."/>
            <person name="Miyazaki M."/>
            <person name="Nunoura T."/>
            <person name="Uematsu K."/>
            <person name="Takaki Y."/>
            <person name="Nishi S."/>
            <person name="Shimamura S."/>
            <person name="Takai K."/>
        </authorList>
    </citation>
    <scope>NUCLEOTIDE SEQUENCE [LARGE SCALE GENOMIC DNA]</scope>
    <source>
        <strain evidence="2 3">ET2</strain>
    </source>
</reference>
<evidence type="ECO:0000313" key="3">
    <source>
        <dbReference type="Proteomes" id="UP000231632"/>
    </source>
</evidence>
<dbReference type="InterPro" id="IPR013766">
    <property type="entry name" value="Thioredoxin_domain"/>
</dbReference>
<dbReference type="OrthoDB" id="9809746at2"/>
<gene>
    <name evidence="2" type="ORF">MMIC_P0256</name>
</gene>
<dbReference type="STRING" id="1921010.MMIC_P0256"/>
<name>A0A1L8CK86_9PROT</name>
<dbReference type="PROSITE" id="PS51352">
    <property type="entry name" value="THIOREDOXIN_2"/>
    <property type="match status" value="1"/>
</dbReference>
<proteinExistence type="predicted"/>
<evidence type="ECO:0000313" key="2">
    <source>
        <dbReference type="EMBL" id="GAV19322.1"/>
    </source>
</evidence>
<dbReference type="Gene3D" id="3.40.30.10">
    <property type="entry name" value="Glutaredoxin"/>
    <property type="match status" value="1"/>
</dbReference>
<dbReference type="InterPro" id="IPR000866">
    <property type="entry name" value="AhpC/TSA"/>
</dbReference>
<dbReference type="AlphaFoldDB" id="A0A1L8CK86"/>
<dbReference type="InterPro" id="IPR036249">
    <property type="entry name" value="Thioredoxin-like_sf"/>
</dbReference>
<accession>A0A1L8CK86</accession>
<dbReference type="SUPFAM" id="SSF52833">
    <property type="entry name" value="Thioredoxin-like"/>
    <property type="match status" value="1"/>
</dbReference>
<dbReference type="RefSeq" id="WP_072658525.1">
    <property type="nucleotide sequence ID" value="NZ_BDFD01000002.1"/>
</dbReference>
<dbReference type="Proteomes" id="UP000231632">
    <property type="component" value="Unassembled WGS sequence"/>
</dbReference>
<keyword evidence="3" id="KW-1185">Reference proteome</keyword>
<comment type="caution">
    <text evidence="2">The sequence shown here is derived from an EMBL/GenBank/DDBJ whole genome shotgun (WGS) entry which is preliminary data.</text>
</comment>
<protein>
    <submittedName>
        <fullName evidence="2">AhpC/TSA family protein</fullName>
    </submittedName>
</protein>
<dbReference type="CDD" id="cd02970">
    <property type="entry name" value="PRX_like2"/>
    <property type="match status" value="1"/>
</dbReference>
<dbReference type="Pfam" id="PF00578">
    <property type="entry name" value="AhpC-TSA"/>
    <property type="match status" value="1"/>
</dbReference>
<dbReference type="GO" id="GO:0016491">
    <property type="term" value="F:oxidoreductase activity"/>
    <property type="evidence" value="ECO:0007669"/>
    <property type="project" value="InterPro"/>
</dbReference>
<feature type="domain" description="Thioredoxin" evidence="1">
    <location>
        <begin position="3"/>
        <end position="176"/>
    </location>
</feature>
<dbReference type="EMBL" id="BDFD01000002">
    <property type="protein sequence ID" value="GAV19322.1"/>
    <property type="molecule type" value="Genomic_DNA"/>
</dbReference>
<evidence type="ECO:0000259" key="1">
    <source>
        <dbReference type="PROSITE" id="PS51352"/>
    </source>
</evidence>
<sequence length="179" mass="19886">MKLYAGDSVVPISLTSIEGEMFSLDALKGQRFMLSFFRFASCPFCNLRMHELVSRIDEFGDSFTIVAVFDSPLDNLQEHATGHAAPFPILADPENIYYYKYGIEHSLAGVFKGMIFRMPTLLKGMLKGYVPLKIKGSMTTMPADFLVDETGLIRTAYYGSDEGDHLPIEAVKAFATSSD</sequence>
<organism evidence="2 3">
    <name type="scientific">Mariprofundus micogutta</name>
    <dbReference type="NCBI Taxonomy" id="1921010"/>
    <lineage>
        <taxon>Bacteria</taxon>
        <taxon>Pseudomonadati</taxon>
        <taxon>Pseudomonadota</taxon>
        <taxon>Candidatius Mariprofundia</taxon>
        <taxon>Mariprofundales</taxon>
        <taxon>Mariprofundaceae</taxon>
        <taxon>Mariprofundus</taxon>
    </lineage>
</organism>
<dbReference type="GO" id="GO:0016209">
    <property type="term" value="F:antioxidant activity"/>
    <property type="evidence" value="ECO:0007669"/>
    <property type="project" value="InterPro"/>
</dbReference>